<dbReference type="RefSeq" id="XP_014146651.1">
    <property type="nucleotide sequence ID" value="XM_014291176.1"/>
</dbReference>
<dbReference type="Proteomes" id="UP000054560">
    <property type="component" value="Unassembled WGS sequence"/>
</dbReference>
<name>A0A0L0F7T3_9EUKA</name>
<sequence length="227" mass="24898">MHVHSHTNPDSPLGEDVFPEKIIVDVRDLGLLVESVIGSGELHIPEVYKKGSMSKILPLYGTRGLEGKIRLTISIARATIAMTNDGSSARDNASTQPHRKQVQLSALTSPGAGSAHSTTGQSSTVHATARAMSLGGDTNRYKQQYMDNQQRQTTYGSTTQKRGTNHHQYTPQPQPQPQHQHQHIHQQQQQQQHQQWATGIQNQQQTQQQQAYAQTGMGGGDRADGGI</sequence>
<dbReference type="AlphaFoldDB" id="A0A0L0F7T3"/>
<evidence type="ECO:0000313" key="2">
    <source>
        <dbReference type="EMBL" id="KNC72749.1"/>
    </source>
</evidence>
<dbReference type="EMBL" id="KQ246560">
    <property type="protein sequence ID" value="KNC72749.1"/>
    <property type="molecule type" value="Genomic_DNA"/>
</dbReference>
<dbReference type="GeneID" id="25915195"/>
<feature type="non-terminal residue" evidence="2">
    <location>
        <position position="227"/>
    </location>
</feature>
<proteinExistence type="predicted"/>
<feature type="region of interest" description="Disordered" evidence="1">
    <location>
        <begin position="147"/>
        <end position="227"/>
    </location>
</feature>
<keyword evidence="3" id="KW-1185">Reference proteome</keyword>
<organism evidence="2 3">
    <name type="scientific">Sphaeroforma arctica JP610</name>
    <dbReference type="NCBI Taxonomy" id="667725"/>
    <lineage>
        <taxon>Eukaryota</taxon>
        <taxon>Ichthyosporea</taxon>
        <taxon>Ichthyophonida</taxon>
        <taxon>Sphaeroforma</taxon>
    </lineage>
</organism>
<reference evidence="2 3" key="1">
    <citation type="submission" date="2011-02" db="EMBL/GenBank/DDBJ databases">
        <title>The Genome Sequence of Sphaeroforma arctica JP610.</title>
        <authorList>
            <consortium name="The Broad Institute Genome Sequencing Platform"/>
            <person name="Russ C."/>
            <person name="Cuomo C."/>
            <person name="Young S.K."/>
            <person name="Zeng Q."/>
            <person name="Gargeya S."/>
            <person name="Alvarado L."/>
            <person name="Berlin A."/>
            <person name="Chapman S.B."/>
            <person name="Chen Z."/>
            <person name="Freedman E."/>
            <person name="Gellesch M."/>
            <person name="Goldberg J."/>
            <person name="Griggs A."/>
            <person name="Gujja S."/>
            <person name="Heilman E."/>
            <person name="Heiman D."/>
            <person name="Howarth C."/>
            <person name="Mehta T."/>
            <person name="Neiman D."/>
            <person name="Pearson M."/>
            <person name="Roberts A."/>
            <person name="Saif S."/>
            <person name="Shea T."/>
            <person name="Shenoy N."/>
            <person name="Sisk P."/>
            <person name="Stolte C."/>
            <person name="Sykes S."/>
            <person name="White J."/>
            <person name="Yandava C."/>
            <person name="Burger G."/>
            <person name="Gray M.W."/>
            <person name="Holland P.W.H."/>
            <person name="King N."/>
            <person name="Lang F.B.F."/>
            <person name="Roger A.J."/>
            <person name="Ruiz-Trillo I."/>
            <person name="Haas B."/>
            <person name="Nusbaum C."/>
            <person name="Birren B."/>
        </authorList>
    </citation>
    <scope>NUCLEOTIDE SEQUENCE [LARGE SCALE GENOMIC DNA]</scope>
    <source>
        <strain evidence="2 3">JP610</strain>
    </source>
</reference>
<protein>
    <submittedName>
        <fullName evidence="2">Uncharacterized protein</fullName>
    </submittedName>
</protein>
<feature type="compositionally biased region" description="Polar residues" evidence="1">
    <location>
        <begin position="147"/>
        <end position="162"/>
    </location>
</feature>
<evidence type="ECO:0000256" key="1">
    <source>
        <dbReference type="SAM" id="MobiDB-lite"/>
    </source>
</evidence>
<gene>
    <name evidence="2" type="ORF">SARC_14691</name>
</gene>
<accession>A0A0L0F7T3</accession>
<evidence type="ECO:0000313" key="3">
    <source>
        <dbReference type="Proteomes" id="UP000054560"/>
    </source>
</evidence>
<feature type="compositionally biased region" description="Low complexity" evidence="1">
    <location>
        <begin position="185"/>
        <end position="215"/>
    </location>
</feature>